<evidence type="ECO:0000256" key="10">
    <source>
        <dbReference type="ARBA" id="ARBA00047899"/>
    </source>
</evidence>
<keyword evidence="8 14" id="KW-0418">Kinase</keyword>
<evidence type="ECO:0000256" key="6">
    <source>
        <dbReference type="ARBA" id="ARBA00022679"/>
    </source>
</evidence>
<evidence type="ECO:0000256" key="4">
    <source>
        <dbReference type="ARBA" id="ARBA00022490"/>
    </source>
</evidence>
<comment type="catalytic activity">
    <reaction evidence="11">
        <text>L-seryl-[protein] + ATP = O-phospho-L-seryl-[protein] + ADP + H(+)</text>
        <dbReference type="Rhea" id="RHEA:17989"/>
        <dbReference type="Rhea" id="RHEA-COMP:9863"/>
        <dbReference type="Rhea" id="RHEA-COMP:11604"/>
        <dbReference type="ChEBI" id="CHEBI:15378"/>
        <dbReference type="ChEBI" id="CHEBI:29999"/>
        <dbReference type="ChEBI" id="CHEBI:30616"/>
        <dbReference type="ChEBI" id="CHEBI:83421"/>
        <dbReference type="ChEBI" id="CHEBI:456216"/>
        <dbReference type="EC" id="2.7.11.1"/>
    </reaction>
</comment>
<reference evidence="14 15" key="1">
    <citation type="journal article" date="2014" name="Genome Biol. Evol.">
        <title>The genome of the myxosporean Thelohanellus kitauei shows adaptations to nutrient acquisition within its fish host.</title>
        <authorList>
            <person name="Yang Y."/>
            <person name="Xiong J."/>
            <person name="Zhou Z."/>
            <person name="Huo F."/>
            <person name="Miao W."/>
            <person name="Ran C."/>
            <person name="Liu Y."/>
            <person name="Zhang J."/>
            <person name="Feng J."/>
            <person name="Wang M."/>
            <person name="Wang M."/>
            <person name="Wang L."/>
            <person name="Yao B."/>
        </authorList>
    </citation>
    <scope>NUCLEOTIDE SEQUENCE [LARGE SCALE GENOMIC DNA]</scope>
    <source>
        <strain evidence="14">Wuqing</strain>
    </source>
</reference>
<keyword evidence="15" id="KW-1185">Reference proteome</keyword>
<feature type="region of interest" description="Disordered" evidence="12">
    <location>
        <begin position="1"/>
        <end position="22"/>
    </location>
</feature>
<gene>
    <name evidence="14" type="ORF">RF11_09270</name>
</gene>
<organism evidence="14 15">
    <name type="scientific">Thelohanellus kitauei</name>
    <name type="common">Myxosporean</name>
    <dbReference type="NCBI Taxonomy" id="669202"/>
    <lineage>
        <taxon>Eukaryota</taxon>
        <taxon>Metazoa</taxon>
        <taxon>Cnidaria</taxon>
        <taxon>Myxozoa</taxon>
        <taxon>Myxosporea</taxon>
        <taxon>Bivalvulida</taxon>
        <taxon>Platysporina</taxon>
        <taxon>Myxobolidae</taxon>
        <taxon>Thelohanellus</taxon>
    </lineage>
</organism>
<dbReference type="Gene3D" id="3.30.200.20">
    <property type="entry name" value="Phosphorylase Kinase, domain 1"/>
    <property type="match status" value="1"/>
</dbReference>
<dbReference type="PROSITE" id="PS50011">
    <property type="entry name" value="PROTEIN_KINASE_DOM"/>
    <property type="match status" value="1"/>
</dbReference>
<dbReference type="InterPro" id="IPR000719">
    <property type="entry name" value="Prot_kinase_dom"/>
</dbReference>
<dbReference type="PANTHER" id="PTHR48012">
    <property type="entry name" value="STERILE20-LIKE KINASE, ISOFORM B-RELATED"/>
    <property type="match status" value="1"/>
</dbReference>
<evidence type="ECO:0000256" key="11">
    <source>
        <dbReference type="ARBA" id="ARBA00048679"/>
    </source>
</evidence>
<evidence type="ECO:0000256" key="2">
    <source>
        <dbReference type="ARBA" id="ARBA00008874"/>
    </source>
</evidence>
<comment type="caution">
    <text evidence="14">The sequence shown here is derived from an EMBL/GenBank/DDBJ whole genome shotgun (WGS) entry which is preliminary data.</text>
</comment>
<sequence>MKSRMNDHIPDHRRRGTASTAHSAFCPSKNQHVCIKVIDFENTDAAIEEIKKEIQAMHTCNHENVVPYYTSFVREYELWIVMKLMDGGSVLDLIKTVQRRHDINPIAGILSETLIIAILKEVVKALNYFHKHGQIHRDVKAANILISSDGNVSLGDFGVSAVIMDYGDRNRIRKTFVGTPCWMAPEILESIHGYNFKADIWSLGITAIEMATGKPPYSELPPMKVLVNVISQDPPTLESTIKSQEPMKQYSKSFRSFIAKCLQKDPSARPDTNDLLKMKIFRNAKDKAYLAEQFANFGVSLTNCAPTYVAPQKTNEVYQMHPAGFWIWPDEDETEKTQKTQEEPTVTIDQQPQTSEEPSSDSHKRKLPLSLRIRDQNGEKNDIFFYYDPSTDNPEKVVGEMIAANLINPQDLICVCSALRTILDDPSRTTPLTFPLSSSPAEQPNDTTRLIGYAQFTIQQKISRPPSQTSAC</sequence>
<dbReference type="InterPro" id="IPR050629">
    <property type="entry name" value="STE20/SPS1-PAK"/>
</dbReference>
<evidence type="ECO:0000256" key="12">
    <source>
        <dbReference type="SAM" id="MobiDB-lite"/>
    </source>
</evidence>
<dbReference type="Gene3D" id="1.10.510.10">
    <property type="entry name" value="Transferase(Phosphotransferase) domain 1"/>
    <property type="match status" value="1"/>
</dbReference>
<dbReference type="Pfam" id="PF12202">
    <property type="entry name" value="OSR1_C"/>
    <property type="match status" value="1"/>
</dbReference>
<evidence type="ECO:0000256" key="1">
    <source>
        <dbReference type="ARBA" id="ARBA00004496"/>
    </source>
</evidence>
<dbReference type="PANTHER" id="PTHR48012:SF16">
    <property type="entry name" value="NON-SPECIFIC SERINE_THREONINE PROTEIN KINASE"/>
    <property type="match status" value="1"/>
</dbReference>
<evidence type="ECO:0000313" key="14">
    <source>
        <dbReference type="EMBL" id="KII64860.1"/>
    </source>
</evidence>
<dbReference type="OMA" id="PDKRPMN"/>
<evidence type="ECO:0000256" key="3">
    <source>
        <dbReference type="ARBA" id="ARBA00012513"/>
    </source>
</evidence>
<dbReference type="Proteomes" id="UP000031668">
    <property type="component" value="Unassembled WGS sequence"/>
</dbReference>
<dbReference type="EC" id="2.7.11.1" evidence="3"/>
<dbReference type="Pfam" id="PF00069">
    <property type="entry name" value="Pkinase"/>
    <property type="match status" value="1"/>
</dbReference>
<evidence type="ECO:0000256" key="7">
    <source>
        <dbReference type="ARBA" id="ARBA00022741"/>
    </source>
</evidence>
<comment type="subcellular location">
    <subcellularLocation>
        <location evidence="1">Cytoplasm</location>
    </subcellularLocation>
</comment>
<comment type="similarity">
    <text evidence="2">Belongs to the protein kinase superfamily. STE Ser/Thr protein kinase family. STE20 subfamily.</text>
</comment>
<feature type="compositionally biased region" description="Polar residues" evidence="12">
    <location>
        <begin position="347"/>
        <end position="357"/>
    </location>
</feature>
<dbReference type="OrthoDB" id="8693905at2759"/>
<dbReference type="AlphaFoldDB" id="A0A0C2MKD5"/>
<feature type="region of interest" description="Disordered" evidence="12">
    <location>
        <begin position="333"/>
        <end position="372"/>
    </location>
</feature>
<dbReference type="GO" id="GO:0005524">
    <property type="term" value="F:ATP binding"/>
    <property type="evidence" value="ECO:0007669"/>
    <property type="project" value="UniProtKB-KW"/>
</dbReference>
<dbReference type="InterPro" id="IPR011009">
    <property type="entry name" value="Kinase-like_dom_sf"/>
</dbReference>
<dbReference type="SUPFAM" id="SSF56112">
    <property type="entry name" value="Protein kinase-like (PK-like)"/>
    <property type="match status" value="1"/>
</dbReference>
<dbReference type="EMBL" id="JWZT01004076">
    <property type="protein sequence ID" value="KII64860.1"/>
    <property type="molecule type" value="Genomic_DNA"/>
</dbReference>
<dbReference type="SMART" id="SM00220">
    <property type="entry name" value="S_TKc"/>
    <property type="match status" value="1"/>
</dbReference>
<comment type="catalytic activity">
    <reaction evidence="10">
        <text>L-threonyl-[protein] + ATP = O-phospho-L-threonyl-[protein] + ADP + H(+)</text>
        <dbReference type="Rhea" id="RHEA:46608"/>
        <dbReference type="Rhea" id="RHEA-COMP:11060"/>
        <dbReference type="Rhea" id="RHEA-COMP:11605"/>
        <dbReference type="ChEBI" id="CHEBI:15378"/>
        <dbReference type="ChEBI" id="CHEBI:30013"/>
        <dbReference type="ChEBI" id="CHEBI:30616"/>
        <dbReference type="ChEBI" id="CHEBI:61977"/>
        <dbReference type="ChEBI" id="CHEBI:456216"/>
        <dbReference type="EC" id="2.7.11.1"/>
    </reaction>
</comment>
<proteinExistence type="inferred from homology"/>
<dbReference type="GO" id="GO:0005737">
    <property type="term" value="C:cytoplasm"/>
    <property type="evidence" value="ECO:0007669"/>
    <property type="project" value="UniProtKB-SubCell"/>
</dbReference>
<name>A0A0C2MKD5_THEKT</name>
<keyword evidence="9" id="KW-0067">ATP-binding</keyword>
<evidence type="ECO:0000259" key="13">
    <source>
        <dbReference type="PROSITE" id="PS50011"/>
    </source>
</evidence>
<keyword evidence="4" id="KW-0963">Cytoplasm</keyword>
<keyword evidence="5" id="KW-0723">Serine/threonine-protein kinase</keyword>
<keyword evidence="7" id="KW-0547">Nucleotide-binding</keyword>
<dbReference type="FunFam" id="1.10.510.10:FF:000947">
    <property type="entry name" value="serine/threonine-protein kinase OSR1"/>
    <property type="match status" value="1"/>
</dbReference>
<feature type="compositionally biased region" description="Basic and acidic residues" evidence="12">
    <location>
        <begin position="1"/>
        <end position="10"/>
    </location>
</feature>
<evidence type="ECO:0000256" key="5">
    <source>
        <dbReference type="ARBA" id="ARBA00022527"/>
    </source>
</evidence>
<evidence type="ECO:0000313" key="15">
    <source>
        <dbReference type="Proteomes" id="UP000031668"/>
    </source>
</evidence>
<dbReference type="GO" id="GO:0004674">
    <property type="term" value="F:protein serine/threonine kinase activity"/>
    <property type="evidence" value="ECO:0007669"/>
    <property type="project" value="UniProtKB-KW"/>
</dbReference>
<accession>A0A0C2MKD5</accession>
<dbReference type="InterPro" id="IPR024678">
    <property type="entry name" value="Kinase_OSR1/WNK_CCT"/>
</dbReference>
<dbReference type="Gene3D" id="3.10.20.90">
    <property type="entry name" value="Phosphatidylinositol 3-kinase Catalytic Subunit, Chain A, domain 1"/>
    <property type="match status" value="1"/>
</dbReference>
<evidence type="ECO:0000256" key="9">
    <source>
        <dbReference type="ARBA" id="ARBA00022840"/>
    </source>
</evidence>
<keyword evidence="6" id="KW-0808">Transferase</keyword>
<feature type="domain" description="Protein kinase" evidence="13">
    <location>
        <begin position="1"/>
        <end position="281"/>
    </location>
</feature>
<protein>
    <recommendedName>
        <fullName evidence="3">non-specific serine/threonine protein kinase</fullName>
        <ecNumber evidence="3">2.7.11.1</ecNumber>
    </recommendedName>
</protein>
<evidence type="ECO:0000256" key="8">
    <source>
        <dbReference type="ARBA" id="ARBA00022777"/>
    </source>
</evidence>